<dbReference type="eggNOG" id="COG0784">
    <property type="taxonomic scope" value="Bacteria"/>
</dbReference>
<dbReference type="PANTHER" id="PTHR44591:SF3">
    <property type="entry name" value="RESPONSE REGULATORY DOMAIN-CONTAINING PROTEIN"/>
    <property type="match status" value="1"/>
</dbReference>
<protein>
    <submittedName>
        <fullName evidence="4">Chemotaxis protein CheYIII</fullName>
    </submittedName>
</protein>
<dbReference type="PROSITE" id="PS50110">
    <property type="entry name" value="RESPONSE_REGULATORY"/>
    <property type="match status" value="1"/>
</dbReference>
<dbReference type="SMART" id="SM00448">
    <property type="entry name" value="REC"/>
    <property type="match status" value="1"/>
</dbReference>
<dbReference type="Pfam" id="PF00072">
    <property type="entry name" value="Response_reg"/>
    <property type="match status" value="1"/>
</dbReference>
<gene>
    <name evidence="4" type="ORF">C882_3444</name>
</gene>
<sequence>MIGFDGGQLKVLLVEDNEHFRRLIRTVLQALGITDVREEADGGAGLAALAAYPADLVIVDYRMTPMDGLEFTRRLRREPGRANPYVPVLMVTGYTEPKLVAQARDAGVNEFLAKPISAKMLLSRIVQVLQTPRAFVSASDYFGPDRRRRQTPIAHPERRRCDEA</sequence>
<evidence type="ECO:0000313" key="4">
    <source>
        <dbReference type="EMBL" id="EKV31694.1"/>
    </source>
</evidence>
<dbReference type="InterPro" id="IPR011006">
    <property type="entry name" value="CheY-like_superfamily"/>
</dbReference>
<name>K9H3U0_9PROT</name>
<dbReference type="InterPro" id="IPR001789">
    <property type="entry name" value="Sig_transdc_resp-reg_receiver"/>
</dbReference>
<dbReference type="InterPro" id="IPR050595">
    <property type="entry name" value="Bact_response_regulator"/>
</dbReference>
<dbReference type="RefSeq" id="WP_009539563.1">
    <property type="nucleotide sequence ID" value="NZ_ANHY01000005.1"/>
</dbReference>
<dbReference type="Proteomes" id="UP000009881">
    <property type="component" value="Unassembled WGS sequence"/>
</dbReference>
<evidence type="ECO:0000313" key="5">
    <source>
        <dbReference type="Proteomes" id="UP000009881"/>
    </source>
</evidence>
<reference evidence="4 5" key="1">
    <citation type="journal article" date="2013" name="Genome Announc.">
        <title>Draft Genome Sequence of an Alphaproteobacterium, Caenispirillum salinarum AK4(T), Isolated from a Solar Saltern.</title>
        <authorList>
            <person name="Khatri I."/>
            <person name="Singh A."/>
            <person name="Korpole S."/>
            <person name="Pinnaka A.K."/>
            <person name="Subramanian S."/>
        </authorList>
    </citation>
    <scope>NUCLEOTIDE SEQUENCE [LARGE SCALE GENOMIC DNA]</scope>
    <source>
        <strain evidence="4 5">AK4</strain>
    </source>
</reference>
<keyword evidence="1 2" id="KW-0597">Phosphoprotein</keyword>
<dbReference type="Gene3D" id="3.40.50.2300">
    <property type="match status" value="1"/>
</dbReference>
<dbReference type="AlphaFoldDB" id="K9H3U0"/>
<dbReference type="EMBL" id="ANHY01000005">
    <property type="protein sequence ID" value="EKV31694.1"/>
    <property type="molecule type" value="Genomic_DNA"/>
</dbReference>
<dbReference type="PANTHER" id="PTHR44591">
    <property type="entry name" value="STRESS RESPONSE REGULATOR PROTEIN 1"/>
    <property type="match status" value="1"/>
</dbReference>
<keyword evidence="5" id="KW-1185">Reference proteome</keyword>
<comment type="caution">
    <text evidence="4">The sequence shown here is derived from an EMBL/GenBank/DDBJ whole genome shotgun (WGS) entry which is preliminary data.</text>
</comment>
<feature type="domain" description="Response regulatory" evidence="3">
    <location>
        <begin position="10"/>
        <end position="129"/>
    </location>
</feature>
<dbReference type="OrthoDB" id="9786548at2"/>
<proteinExistence type="predicted"/>
<evidence type="ECO:0000256" key="1">
    <source>
        <dbReference type="ARBA" id="ARBA00022553"/>
    </source>
</evidence>
<dbReference type="GO" id="GO:0000160">
    <property type="term" value="P:phosphorelay signal transduction system"/>
    <property type="evidence" value="ECO:0007669"/>
    <property type="project" value="InterPro"/>
</dbReference>
<dbReference type="STRING" id="1238182.C882_3444"/>
<feature type="modified residue" description="4-aspartylphosphate" evidence="2">
    <location>
        <position position="60"/>
    </location>
</feature>
<evidence type="ECO:0000259" key="3">
    <source>
        <dbReference type="PROSITE" id="PS50110"/>
    </source>
</evidence>
<organism evidence="4 5">
    <name type="scientific">Caenispirillum salinarum AK4</name>
    <dbReference type="NCBI Taxonomy" id="1238182"/>
    <lineage>
        <taxon>Bacteria</taxon>
        <taxon>Pseudomonadati</taxon>
        <taxon>Pseudomonadota</taxon>
        <taxon>Alphaproteobacteria</taxon>
        <taxon>Rhodospirillales</taxon>
        <taxon>Novispirillaceae</taxon>
        <taxon>Caenispirillum</taxon>
    </lineage>
</organism>
<evidence type="ECO:0000256" key="2">
    <source>
        <dbReference type="PROSITE-ProRule" id="PRU00169"/>
    </source>
</evidence>
<accession>K9H3U0</accession>
<dbReference type="SUPFAM" id="SSF52172">
    <property type="entry name" value="CheY-like"/>
    <property type="match status" value="1"/>
</dbReference>